<keyword evidence="1" id="KW-0663">Pyridoxal phosphate</keyword>
<comment type="similarity">
    <text evidence="2">Belongs to the pyridoxal phosphate-binding protein YggS/PROSC family.</text>
</comment>
<proteinExistence type="inferred from homology"/>
<evidence type="ECO:0000256" key="1">
    <source>
        <dbReference type="ARBA" id="ARBA00022898"/>
    </source>
</evidence>
<dbReference type="InterPro" id="IPR011078">
    <property type="entry name" value="PyrdxlP_homeostasis"/>
</dbReference>
<reference evidence="4" key="1">
    <citation type="submission" date="2021-01" db="EMBL/GenBank/DDBJ databases">
        <authorList>
            <person name="Corre E."/>
            <person name="Pelletier E."/>
            <person name="Niang G."/>
            <person name="Scheremetjew M."/>
            <person name="Finn R."/>
            <person name="Kale V."/>
            <person name="Holt S."/>
            <person name="Cochrane G."/>
            <person name="Meng A."/>
            <person name="Brown T."/>
            <person name="Cohen L."/>
        </authorList>
    </citation>
    <scope>NUCLEOTIDE SEQUENCE</scope>
    <source>
        <strain evidence="4">CCMP644</strain>
    </source>
</reference>
<protein>
    <recommendedName>
        <fullName evidence="3">Alanine racemase N-terminal domain-containing protein</fullName>
    </recommendedName>
</protein>
<dbReference type="AlphaFoldDB" id="A0A7S1ECD1"/>
<dbReference type="PANTHER" id="PTHR10146">
    <property type="entry name" value="PROLINE SYNTHETASE CO-TRANSCRIBED BACTERIAL HOMOLOG PROTEIN"/>
    <property type="match status" value="1"/>
</dbReference>
<evidence type="ECO:0000256" key="2">
    <source>
        <dbReference type="RuleBase" id="RU004514"/>
    </source>
</evidence>
<organism evidence="4">
    <name type="scientific">Hemiselmis andersenii</name>
    <name type="common">Cryptophyte alga</name>
    <dbReference type="NCBI Taxonomy" id="464988"/>
    <lineage>
        <taxon>Eukaryota</taxon>
        <taxon>Cryptophyceae</taxon>
        <taxon>Cryptomonadales</taxon>
        <taxon>Hemiselmidaceae</taxon>
        <taxon>Hemiselmis</taxon>
    </lineage>
</organism>
<dbReference type="InterPro" id="IPR001608">
    <property type="entry name" value="Ala_racemase_N"/>
</dbReference>
<gene>
    <name evidence="4" type="ORF">HAND00432_LOCUS21324</name>
</gene>
<feature type="domain" description="Alanine racemase N-terminal" evidence="3">
    <location>
        <begin position="3"/>
        <end position="134"/>
    </location>
</feature>
<dbReference type="Pfam" id="PF01168">
    <property type="entry name" value="Ala_racemase_N"/>
    <property type="match status" value="1"/>
</dbReference>
<name>A0A7S1ECD1_HEMAN</name>
<dbReference type="GO" id="GO:0030170">
    <property type="term" value="F:pyridoxal phosphate binding"/>
    <property type="evidence" value="ECO:0007669"/>
    <property type="project" value="InterPro"/>
</dbReference>
<dbReference type="PANTHER" id="PTHR10146:SF14">
    <property type="entry name" value="PYRIDOXAL PHOSPHATE HOMEOSTASIS PROTEIN"/>
    <property type="match status" value="1"/>
</dbReference>
<sequence length="139" mass="14578">MVESVHSVKTATALEKACAAAERGEKLRVLVQVNTSEEDAKSGCEPPEAVPLAKHIAESCPHLELGGLMTIGAFGDPNPEPYFAMLAKCRGEVAAALGVEPESLELSMGMSGDYDRAISAGSTNVRVGSTIFGERMKKA</sequence>
<accession>A0A7S1ECD1</accession>
<dbReference type="SUPFAM" id="SSF51419">
    <property type="entry name" value="PLP-binding barrel"/>
    <property type="match status" value="1"/>
</dbReference>
<dbReference type="EMBL" id="HBFX01035382">
    <property type="protein sequence ID" value="CAD8970325.1"/>
    <property type="molecule type" value="Transcribed_RNA"/>
</dbReference>
<dbReference type="InterPro" id="IPR029066">
    <property type="entry name" value="PLP-binding_barrel"/>
</dbReference>
<dbReference type="NCBIfam" id="TIGR00044">
    <property type="entry name" value="YggS family pyridoxal phosphate-dependent enzyme"/>
    <property type="match status" value="1"/>
</dbReference>
<evidence type="ECO:0000313" key="4">
    <source>
        <dbReference type="EMBL" id="CAD8970325.1"/>
    </source>
</evidence>
<dbReference type="Gene3D" id="3.20.20.10">
    <property type="entry name" value="Alanine racemase"/>
    <property type="match status" value="1"/>
</dbReference>
<evidence type="ECO:0000259" key="3">
    <source>
        <dbReference type="Pfam" id="PF01168"/>
    </source>
</evidence>